<gene>
    <name evidence="4" type="ORF">Taro_015912</name>
</gene>
<dbReference type="InterPro" id="IPR045883">
    <property type="entry name" value="At4g13530-like"/>
</dbReference>
<comment type="caution">
    <text evidence="4">The sequence shown here is derived from an EMBL/GenBank/DDBJ whole genome shotgun (WGS) entry which is preliminary data.</text>
</comment>
<keyword evidence="2" id="KW-0812">Transmembrane</keyword>
<evidence type="ECO:0000256" key="2">
    <source>
        <dbReference type="SAM" id="Phobius"/>
    </source>
</evidence>
<feature type="compositionally biased region" description="Basic and acidic residues" evidence="1">
    <location>
        <begin position="49"/>
        <end position="65"/>
    </location>
</feature>
<feature type="region of interest" description="Disordered" evidence="1">
    <location>
        <begin position="130"/>
        <end position="169"/>
    </location>
</feature>
<evidence type="ECO:0000256" key="1">
    <source>
        <dbReference type="SAM" id="MobiDB-lite"/>
    </source>
</evidence>
<keyword evidence="2" id="KW-0472">Membrane</keyword>
<dbReference type="PANTHER" id="PTHR33646:SF6">
    <property type="entry name" value="TRANSMEMBRANE PROTEIN"/>
    <property type="match status" value="1"/>
</dbReference>
<proteinExistence type="predicted"/>
<feature type="domain" description="DUF6821" evidence="3">
    <location>
        <begin position="201"/>
        <end position="282"/>
    </location>
</feature>
<accession>A0A843UNM5</accession>
<dbReference type="Pfam" id="PF20705">
    <property type="entry name" value="DUF6821"/>
    <property type="match status" value="1"/>
</dbReference>
<protein>
    <recommendedName>
        <fullName evidence="3">DUF6821 domain-containing protein</fullName>
    </recommendedName>
</protein>
<reference evidence="4" key="1">
    <citation type="submission" date="2017-07" db="EMBL/GenBank/DDBJ databases">
        <title>Taro Niue Genome Assembly and Annotation.</title>
        <authorList>
            <person name="Atibalentja N."/>
            <person name="Keating K."/>
            <person name="Fields C.J."/>
        </authorList>
    </citation>
    <scope>NUCLEOTIDE SEQUENCE</scope>
    <source>
        <strain evidence="4">Niue_2</strain>
        <tissue evidence="4">Leaf</tissue>
    </source>
</reference>
<evidence type="ECO:0000259" key="3">
    <source>
        <dbReference type="Pfam" id="PF20705"/>
    </source>
</evidence>
<dbReference type="EMBL" id="NMUH01000693">
    <property type="protein sequence ID" value="MQL83390.1"/>
    <property type="molecule type" value="Genomic_DNA"/>
</dbReference>
<keyword evidence="5" id="KW-1185">Reference proteome</keyword>
<feature type="transmembrane region" description="Helical" evidence="2">
    <location>
        <begin position="213"/>
        <end position="233"/>
    </location>
</feature>
<dbReference type="AlphaFoldDB" id="A0A843UNM5"/>
<name>A0A843UNM5_COLES</name>
<dbReference type="PANTHER" id="PTHR33646">
    <property type="entry name" value="GB|AAF00631.1"/>
    <property type="match status" value="1"/>
</dbReference>
<keyword evidence="2" id="KW-1133">Transmembrane helix</keyword>
<evidence type="ECO:0000313" key="4">
    <source>
        <dbReference type="EMBL" id="MQL83390.1"/>
    </source>
</evidence>
<dbReference type="OrthoDB" id="1931521at2759"/>
<evidence type="ECO:0000313" key="5">
    <source>
        <dbReference type="Proteomes" id="UP000652761"/>
    </source>
</evidence>
<dbReference type="Proteomes" id="UP000652761">
    <property type="component" value="Unassembled WGS sequence"/>
</dbReference>
<sequence length="294" mass="31231">MEEAAGIQEWEVLNSAEPGSDACAAEAFLGIEGDAEGAIKSDYFALSSKDRYGRRAPSDGDREGSLPDSDNPSWVDPDSDSRFLGEPSRGDPGGFWTSDESSDGQQTPKAGHAKGGFANSASLQPEVVLEGMNSNGGEGQEGIGSGGIGETDVVEGGSEESDDSQRIGLLPASPVGNTDLVNFTVAEGGKAGWVWWKLPVELLKFCAFRIRPVWSISIAAALVGVVLLGRRLYKKKPKIKSSPLKVSVDDKKVSHFMVRAARLNEAFSVVKRVPMIRSTLPTAGVTPWPVLALR</sequence>
<organism evidence="4 5">
    <name type="scientific">Colocasia esculenta</name>
    <name type="common">Wild taro</name>
    <name type="synonym">Arum esculentum</name>
    <dbReference type="NCBI Taxonomy" id="4460"/>
    <lineage>
        <taxon>Eukaryota</taxon>
        <taxon>Viridiplantae</taxon>
        <taxon>Streptophyta</taxon>
        <taxon>Embryophyta</taxon>
        <taxon>Tracheophyta</taxon>
        <taxon>Spermatophyta</taxon>
        <taxon>Magnoliopsida</taxon>
        <taxon>Liliopsida</taxon>
        <taxon>Araceae</taxon>
        <taxon>Aroideae</taxon>
        <taxon>Colocasieae</taxon>
        <taxon>Colocasia</taxon>
    </lineage>
</organism>
<dbReference type="InterPro" id="IPR049224">
    <property type="entry name" value="DUF6821"/>
</dbReference>
<feature type="region of interest" description="Disordered" evidence="1">
    <location>
        <begin position="49"/>
        <end position="118"/>
    </location>
</feature>
<feature type="compositionally biased region" description="Gly residues" evidence="1">
    <location>
        <begin position="134"/>
        <end position="149"/>
    </location>
</feature>